<reference evidence="3" key="2">
    <citation type="journal article" date="2010" name="Stand. Genomic Sci.">
        <title>Complete genome sequence of Thermaerobacter marianensis type strain (7p75aT).</title>
        <authorList>
            <person name="Han C."/>
            <person name="Gu W."/>
            <person name="Zhang X."/>
            <person name="Lapidus A."/>
            <person name="Nolan M."/>
            <person name="Copeland A."/>
            <person name="Lucas S."/>
            <person name="Glavina Del Rio T."/>
            <person name="Tice H."/>
            <person name="Cheng J."/>
            <person name="Tapia R."/>
            <person name="Goodwin L."/>
            <person name="Pitluck S."/>
            <person name="Pagani I."/>
            <person name="Ivanova N."/>
            <person name="Mavromatis K."/>
            <person name="Mikhailova N."/>
            <person name="Pati A."/>
            <person name="Chen A."/>
            <person name="Palaniappan K."/>
            <person name="Land M."/>
            <person name="Hauser L."/>
            <person name="Chang Y."/>
            <person name="Jeffries C."/>
            <person name="Schneider S."/>
            <person name="Rohde M."/>
            <person name="Goker M."/>
            <person name="Pukall R."/>
            <person name="Woyke T."/>
            <person name="Bristow J."/>
            <person name="Eisen J."/>
            <person name="Markowitz V."/>
            <person name="Hugenholtz P."/>
            <person name="Kyrpides N."/>
            <person name="Klenk H."/>
            <person name="Detter J."/>
        </authorList>
    </citation>
    <scope>NUCLEOTIDE SEQUENCE [LARGE SCALE GENOMIC DNA]</scope>
    <source>
        <strain evidence="3">ATCC 700841 / DSM 12885 / JCM 10246 / 7p75a</strain>
    </source>
</reference>
<evidence type="ECO:0000313" key="3">
    <source>
        <dbReference type="Proteomes" id="UP000008915"/>
    </source>
</evidence>
<sequence length="236" mass="26644">MISLKRDLSTRGVIILCNVSEESKRPREDQMAYTIACVTGIRNLLNVLRLYHLPTFLHSRRVSVMARRVGYELGWRGDSLRLLCIFGLLHDVGKLAVDPAILEKPGRLAREEWEAICRHPIVGEQLVRRVTGSTSMAAWVRSHHERWDGNGYPDGIASDSIPLQARILSVVDAFDAMLDGRPYHRSRRTIKMALEEIERGAGAQFDPELADLFISMVRREGRTLAKMFPPSQLGGD</sequence>
<proteinExistence type="predicted"/>
<dbReference type="STRING" id="644966.Tmar_1872"/>
<keyword evidence="3" id="KW-1185">Reference proteome</keyword>
<dbReference type="InterPro" id="IPR037522">
    <property type="entry name" value="HD_GYP_dom"/>
</dbReference>
<organism evidence="2 3">
    <name type="scientific">Thermaerobacter marianensis (strain ATCC 700841 / DSM 12885 / JCM 10246 / 7p75a)</name>
    <dbReference type="NCBI Taxonomy" id="644966"/>
    <lineage>
        <taxon>Bacteria</taxon>
        <taxon>Bacillati</taxon>
        <taxon>Bacillota</taxon>
        <taxon>Clostridia</taxon>
        <taxon>Eubacteriales</taxon>
        <taxon>Clostridiales Family XVII. Incertae Sedis</taxon>
        <taxon>Thermaerobacter</taxon>
    </lineage>
</organism>
<dbReference type="HOGENOM" id="CLU_000445_92_3_9"/>
<dbReference type="CDD" id="cd00077">
    <property type="entry name" value="HDc"/>
    <property type="match status" value="1"/>
</dbReference>
<dbReference type="KEGG" id="tmr:Tmar_1872"/>
<dbReference type="EMBL" id="CP002344">
    <property type="protein sequence ID" value="ADU51970.1"/>
    <property type="molecule type" value="Genomic_DNA"/>
</dbReference>
<gene>
    <name evidence="2" type="ordered locus">Tmar_1872</name>
</gene>
<evidence type="ECO:0000259" key="1">
    <source>
        <dbReference type="PROSITE" id="PS51832"/>
    </source>
</evidence>
<protein>
    <submittedName>
        <fullName evidence="2">Metal dependent phosphohydrolase</fullName>
    </submittedName>
</protein>
<dbReference type="SUPFAM" id="SSF109604">
    <property type="entry name" value="HD-domain/PDEase-like"/>
    <property type="match status" value="1"/>
</dbReference>
<evidence type="ECO:0000313" key="2">
    <source>
        <dbReference type="EMBL" id="ADU51970.1"/>
    </source>
</evidence>
<dbReference type="Pfam" id="PF13487">
    <property type="entry name" value="HD_5"/>
    <property type="match status" value="1"/>
</dbReference>
<dbReference type="InterPro" id="IPR003607">
    <property type="entry name" value="HD/PDEase_dom"/>
</dbReference>
<dbReference type="PROSITE" id="PS51832">
    <property type="entry name" value="HD_GYP"/>
    <property type="match status" value="1"/>
</dbReference>
<dbReference type="SMART" id="SM00471">
    <property type="entry name" value="HDc"/>
    <property type="match status" value="1"/>
</dbReference>
<dbReference type="RefSeq" id="WP_013496271.1">
    <property type="nucleotide sequence ID" value="NC_014831.1"/>
</dbReference>
<reference evidence="2 3" key="1">
    <citation type="journal article" date="2010" name="Stand. Genomic Sci.">
        <title>Complete genome sequence of Thermaerobacter marianensis type strain (7p75a).</title>
        <authorList>
            <person name="Han C."/>
            <person name="Gu W."/>
            <person name="Zhang X."/>
            <person name="Lapidus A."/>
            <person name="Nolan M."/>
            <person name="Copeland A."/>
            <person name="Lucas S."/>
            <person name="Del Rio T.G."/>
            <person name="Tice H."/>
            <person name="Cheng J.F."/>
            <person name="Tapia R."/>
            <person name="Goodwin L."/>
            <person name="Pitluck S."/>
            <person name="Pagani I."/>
            <person name="Ivanova N."/>
            <person name="Mavromatis K."/>
            <person name="Mikhailova N."/>
            <person name="Pati A."/>
            <person name="Chen A."/>
            <person name="Palaniappan K."/>
            <person name="Land M."/>
            <person name="Hauser L."/>
            <person name="Chang Y.J."/>
            <person name="Jeffries C.D."/>
            <person name="Schneider S."/>
            <person name="Rohde M."/>
            <person name="Goker M."/>
            <person name="Pukall R."/>
            <person name="Woyke T."/>
            <person name="Bristow J."/>
            <person name="Eisen J.A."/>
            <person name="Markowitz V."/>
            <person name="Hugenholtz P."/>
            <person name="Kyrpides N.C."/>
            <person name="Klenk H.P."/>
            <person name="Detter J.C."/>
        </authorList>
    </citation>
    <scope>NUCLEOTIDE SEQUENCE [LARGE SCALE GENOMIC DNA]</scope>
    <source>
        <strain evidence="3">ATCC 700841 / DSM 12885 / JCM 10246 / 7p75a</strain>
    </source>
</reference>
<dbReference type="Proteomes" id="UP000008915">
    <property type="component" value="Chromosome"/>
</dbReference>
<feature type="domain" description="HD-GYP" evidence="1">
    <location>
        <begin position="33"/>
        <end position="229"/>
    </location>
</feature>
<dbReference type="Gene3D" id="1.10.3210.10">
    <property type="entry name" value="Hypothetical protein af1432"/>
    <property type="match status" value="1"/>
</dbReference>
<dbReference type="AlphaFoldDB" id="E6SIF9"/>
<dbReference type="PANTHER" id="PTHR43155">
    <property type="entry name" value="CYCLIC DI-GMP PHOSPHODIESTERASE PA4108-RELATED"/>
    <property type="match status" value="1"/>
</dbReference>
<accession>E6SIF9</accession>
<name>E6SIF9_THEM7</name>
<dbReference type="eggNOG" id="COG2206">
    <property type="taxonomic scope" value="Bacteria"/>
</dbReference>